<feature type="transmembrane region" description="Helical" evidence="6">
    <location>
        <begin position="94"/>
        <end position="122"/>
    </location>
</feature>
<dbReference type="InterPro" id="IPR018461">
    <property type="entry name" value="Na/H_Antiport_NhaC-like_C"/>
</dbReference>
<evidence type="ECO:0000256" key="2">
    <source>
        <dbReference type="ARBA" id="ARBA00022475"/>
    </source>
</evidence>
<dbReference type="PANTHER" id="PTHR37821:SF1">
    <property type="entry name" value="AMINO ACID TRANSPORTER YUIF-RELATED"/>
    <property type="match status" value="1"/>
</dbReference>
<feature type="transmembrane region" description="Helical" evidence="6">
    <location>
        <begin position="284"/>
        <end position="303"/>
    </location>
</feature>
<comment type="caution">
    <text evidence="9">The sequence shown here is derived from an EMBL/GenBank/DDBJ whole genome shotgun (WGS) entry which is preliminary data.</text>
</comment>
<evidence type="ECO:0000313" key="10">
    <source>
        <dbReference type="Proteomes" id="UP000480185"/>
    </source>
</evidence>
<dbReference type="AlphaFoldDB" id="A0A6G1X974"/>
<keyword evidence="5 6" id="KW-0472">Membrane</keyword>
<gene>
    <name evidence="9" type="ORF">GH754_14255</name>
</gene>
<dbReference type="OrthoDB" id="9772446at2"/>
<evidence type="ECO:0000256" key="1">
    <source>
        <dbReference type="ARBA" id="ARBA00004651"/>
    </source>
</evidence>
<protein>
    <submittedName>
        <fullName evidence="9">Sodium:proton antiporter</fullName>
    </submittedName>
</protein>
<comment type="subcellular location">
    <subcellularLocation>
        <location evidence="1">Cell membrane</location>
        <topology evidence="1">Multi-pass membrane protein</topology>
    </subcellularLocation>
</comment>
<dbReference type="Pfam" id="PF03553">
    <property type="entry name" value="Na_H_antiporter"/>
    <property type="match status" value="1"/>
</dbReference>
<dbReference type="Proteomes" id="UP000480185">
    <property type="component" value="Unassembled WGS sequence"/>
</dbReference>
<feature type="transmembrane region" description="Helical" evidence="6">
    <location>
        <begin position="142"/>
        <end position="166"/>
    </location>
</feature>
<dbReference type="Pfam" id="PF13726">
    <property type="entry name" value="Na_H_antiport_2"/>
    <property type="match status" value="1"/>
</dbReference>
<dbReference type="InterPro" id="IPR052576">
    <property type="entry name" value="AA_Transporter-Related"/>
</dbReference>
<accession>A0A6G1X974</accession>
<organism evidence="9 10">
    <name type="scientific">Salinibacillus xinjiangensis</name>
    <dbReference type="NCBI Taxonomy" id="1229268"/>
    <lineage>
        <taxon>Bacteria</taxon>
        <taxon>Bacillati</taxon>
        <taxon>Bacillota</taxon>
        <taxon>Bacilli</taxon>
        <taxon>Bacillales</taxon>
        <taxon>Bacillaceae</taxon>
        <taxon>Salinibacillus</taxon>
    </lineage>
</organism>
<evidence type="ECO:0000256" key="4">
    <source>
        <dbReference type="ARBA" id="ARBA00022989"/>
    </source>
</evidence>
<evidence type="ECO:0000259" key="7">
    <source>
        <dbReference type="Pfam" id="PF03553"/>
    </source>
</evidence>
<proteinExistence type="predicted"/>
<keyword evidence="2" id="KW-1003">Cell membrane</keyword>
<feature type="transmembrane region" description="Helical" evidence="6">
    <location>
        <begin position="62"/>
        <end position="82"/>
    </location>
</feature>
<dbReference type="EMBL" id="WJNH01000009">
    <property type="protein sequence ID" value="MRG87456.1"/>
    <property type="molecule type" value="Genomic_DNA"/>
</dbReference>
<keyword evidence="10" id="KW-1185">Reference proteome</keyword>
<feature type="transmembrane region" description="Helical" evidence="6">
    <location>
        <begin position="226"/>
        <end position="245"/>
    </location>
</feature>
<dbReference type="PANTHER" id="PTHR37821">
    <property type="entry name" value="AMINO ACID TRANSPORTER YUIF-RELATED"/>
    <property type="match status" value="1"/>
</dbReference>
<evidence type="ECO:0000259" key="8">
    <source>
        <dbReference type="Pfam" id="PF13726"/>
    </source>
</evidence>
<feature type="transmembrane region" description="Helical" evidence="6">
    <location>
        <begin position="324"/>
        <end position="348"/>
    </location>
</feature>
<dbReference type="InterPro" id="IPR032813">
    <property type="entry name" value="Na_H_antiport_N"/>
</dbReference>
<evidence type="ECO:0000256" key="3">
    <source>
        <dbReference type="ARBA" id="ARBA00022692"/>
    </source>
</evidence>
<dbReference type="RefSeq" id="WP_153729342.1">
    <property type="nucleotide sequence ID" value="NZ_WJNH01000009.1"/>
</dbReference>
<evidence type="ECO:0000256" key="6">
    <source>
        <dbReference type="SAM" id="Phobius"/>
    </source>
</evidence>
<keyword evidence="3 6" id="KW-0812">Transmembrane</keyword>
<evidence type="ECO:0000313" key="9">
    <source>
        <dbReference type="EMBL" id="MRG87456.1"/>
    </source>
</evidence>
<dbReference type="GO" id="GO:0005886">
    <property type="term" value="C:plasma membrane"/>
    <property type="evidence" value="ECO:0007669"/>
    <property type="project" value="UniProtKB-SubCell"/>
</dbReference>
<reference evidence="9 10" key="1">
    <citation type="submission" date="2019-11" db="EMBL/GenBank/DDBJ databases">
        <authorList>
            <person name="Li J."/>
        </authorList>
    </citation>
    <scope>NUCLEOTIDE SEQUENCE [LARGE SCALE GENOMIC DNA]</scope>
    <source>
        <strain evidence="9 10">J4</strain>
    </source>
</reference>
<evidence type="ECO:0000256" key="5">
    <source>
        <dbReference type="ARBA" id="ARBA00023136"/>
    </source>
</evidence>
<sequence>MAAAVIVSVLAMVILSLLRVNVMVSIIISALIAGLISGESLIHTVELLVEGMSGGANTALSYVLLGAFAAAISYTGITTILVKSLINVIKGKRGIMLLTIAGVASLSQNLVPVHIAFIPILIPPLLTLFDKMKVDRRGVAAALTFGLKAPYVMIPVGFGLIFHEIIRDSMVENGIEIGMNEVFKSMLIPGSGMIVGLLIAIFISYRGNRTYQTSNDVEEDFEGQDVTFQLKHALTIVAILAAVVVQIRTGDLILGALTGLIAMFILLVVPFKEGEGVMTEGIKMMGMIAFIMLVASGFSNVLKETGSVTNLVEVTSGMLGDSKLFIAIILLLVGLVVTIGIGTSFGTIPILAALYVPIATAAGFSPMAIAALIGTAGALGDAGSPASDSTLGPTSGLNADGKHNHIWDTCVPTFLHYNIPLVIFGIIAALVL</sequence>
<keyword evidence="4 6" id="KW-1133">Transmembrane helix</keyword>
<feature type="transmembrane region" description="Helical" evidence="6">
    <location>
        <begin position="187"/>
        <end position="206"/>
    </location>
</feature>
<feature type="transmembrane region" description="Helical" evidence="6">
    <location>
        <begin position="354"/>
        <end position="379"/>
    </location>
</feature>
<feature type="domain" description="Putative Na+/H+ antiporter N-terminal" evidence="8">
    <location>
        <begin position="4"/>
        <end position="89"/>
    </location>
</feature>
<feature type="transmembrane region" description="Helical" evidence="6">
    <location>
        <begin position="252"/>
        <end position="272"/>
    </location>
</feature>
<name>A0A6G1X974_9BACI</name>
<feature type="domain" description="Na+/H+ antiporter NhaC-like C-terminal" evidence="7">
    <location>
        <begin position="143"/>
        <end position="426"/>
    </location>
</feature>